<accession>A0A9W9HR68</accession>
<evidence type="ECO:0000256" key="2">
    <source>
        <dbReference type="ARBA" id="ARBA00022525"/>
    </source>
</evidence>
<evidence type="ECO:0000256" key="1">
    <source>
        <dbReference type="ARBA" id="ARBA00004613"/>
    </source>
</evidence>
<dbReference type="Pfam" id="PF24517">
    <property type="entry name" value="CBM96"/>
    <property type="match status" value="1"/>
</dbReference>
<proteinExistence type="predicted"/>
<evidence type="ECO:0000313" key="5">
    <source>
        <dbReference type="EMBL" id="KAJ5153553.1"/>
    </source>
</evidence>
<dbReference type="AlphaFoldDB" id="A0A9W9HR68"/>
<name>A0A9W9HR68_9EURO</name>
<protein>
    <recommendedName>
        <fullName evidence="4">Carbohydrate-binding module family 96 domain-containing protein</fullName>
    </recommendedName>
</protein>
<evidence type="ECO:0000256" key="3">
    <source>
        <dbReference type="ARBA" id="ARBA00022729"/>
    </source>
</evidence>
<evidence type="ECO:0000259" key="4">
    <source>
        <dbReference type="Pfam" id="PF24517"/>
    </source>
</evidence>
<dbReference type="NCBIfam" id="NF033679">
    <property type="entry name" value="DNRLRE_dom"/>
    <property type="match status" value="1"/>
</dbReference>
<gene>
    <name evidence="5" type="ORF">N7482_010031</name>
</gene>
<evidence type="ECO:0000313" key="6">
    <source>
        <dbReference type="Proteomes" id="UP001149163"/>
    </source>
</evidence>
<comment type="caution">
    <text evidence="5">The sequence shown here is derived from an EMBL/GenBank/DDBJ whole genome shotgun (WGS) entry which is preliminary data.</text>
</comment>
<dbReference type="RefSeq" id="XP_056539861.1">
    <property type="nucleotide sequence ID" value="XM_056692155.1"/>
</dbReference>
<keyword evidence="6" id="KW-1185">Reference proteome</keyword>
<organism evidence="5 6">
    <name type="scientific">Penicillium canariense</name>
    <dbReference type="NCBI Taxonomy" id="189055"/>
    <lineage>
        <taxon>Eukaryota</taxon>
        <taxon>Fungi</taxon>
        <taxon>Dikarya</taxon>
        <taxon>Ascomycota</taxon>
        <taxon>Pezizomycotina</taxon>
        <taxon>Eurotiomycetes</taxon>
        <taxon>Eurotiomycetidae</taxon>
        <taxon>Eurotiales</taxon>
        <taxon>Aspergillaceae</taxon>
        <taxon>Penicillium</taxon>
    </lineage>
</organism>
<sequence>MDVQPDSSFAAIESTYIQGGASASVNFATNEYGQIGYNHSNTTAQSLTYLKFDFTSYSLDQIDAAKIRIYVPTAASNSTAFFANLYGISNHSWSADTLTWNNAPNHNGINVTGDSDYWLASSSPAWDTVLAVSYYDFDASDYIINHCASKIASFILQPQVNQTSLTNGASVAGTLSSEPPTLWLSSKAAGTTPTLTHC</sequence>
<reference evidence="5" key="2">
    <citation type="journal article" date="2023" name="IMA Fungus">
        <title>Comparative genomic study of the Penicillium genus elucidates a diverse pangenome and 15 lateral gene transfer events.</title>
        <authorList>
            <person name="Petersen C."/>
            <person name="Sorensen T."/>
            <person name="Nielsen M.R."/>
            <person name="Sondergaard T.E."/>
            <person name="Sorensen J.L."/>
            <person name="Fitzpatrick D.A."/>
            <person name="Frisvad J.C."/>
            <person name="Nielsen K.L."/>
        </authorList>
    </citation>
    <scope>NUCLEOTIDE SEQUENCE</scope>
    <source>
        <strain evidence="5">IBT 26290</strain>
    </source>
</reference>
<dbReference type="EMBL" id="JAPQKN010000007">
    <property type="protein sequence ID" value="KAJ5153553.1"/>
    <property type="molecule type" value="Genomic_DNA"/>
</dbReference>
<keyword evidence="3" id="KW-0732">Signal</keyword>
<reference evidence="5" key="1">
    <citation type="submission" date="2022-11" db="EMBL/GenBank/DDBJ databases">
        <authorList>
            <person name="Petersen C."/>
        </authorList>
    </citation>
    <scope>NUCLEOTIDE SEQUENCE</scope>
    <source>
        <strain evidence="5">IBT 26290</strain>
    </source>
</reference>
<feature type="domain" description="Carbohydrate-binding module family 96" evidence="4">
    <location>
        <begin position="7"/>
        <end position="163"/>
    </location>
</feature>
<dbReference type="OrthoDB" id="4442216at2759"/>
<dbReference type="GO" id="GO:0005576">
    <property type="term" value="C:extracellular region"/>
    <property type="evidence" value="ECO:0007669"/>
    <property type="project" value="UniProtKB-SubCell"/>
</dbReference>
<dbReference type="InterPro" id="IPR055372">
    <property type="entry name" value="CBM96"/>
</dbReference>
<keyword evidence="2" id="KW-0964">Secreted</keyword>
<dbReference type="Proteomes" id="UP001149163">
    <property type="component" value="Unassembled WGS sequence"/>
</dbReference>
<dbReference type="GeneID" id="81431331"/>
<comment type="subcellular location">
    <subcellularLocation>
        <location evidence="1">Secreted</location>
    </subcellularLocation>
</comment>